<feature type="region of interest" description="Disordered" evidence="1">
    <location>
        <begin position="1"/>
        <end position="37"/>
    </location>
</feature>
<accession>U6LAE8</accession>
<keyword evidence="3" id="KW-1185">Reference proteome</keyword>
<protein>
    <submittedName>
        <fullName evidence="2">Nucleoporin FG repeat-containing protein, putative</fullName>
    </submittedName>
</protein>
<feature type="compositionally biased region" description="Low complexity" evidence="1">
    <location>
        <begin position="14"/>
        <end position="37"/>
    </location>
</feature>
<proteinExistence type="predicted"/>
<reference evidence="2" key="1">
    <citation type="submission" date="2013-10" db="EMBL/GenBank/DDBJ databases">
        <title>Genomic analysis of the causative agents of coccidiosis in chickens.</title>
        <authorList>
            <person name="Reid A.J."/>
            <person name="Blake D."/>
            <person name="Billington K."/>
            <person name="Browne H."/>
            <person name="Dunn M."/>
            <person name="Hung S."/>
            <person name="Kawahara F."/>
            <person name="Miranda-Saavedra D."/>
            <person name="Mourier T."/>
            <person name="Nagra H."/>
            <person name="Otto T.D."/>
            <person name="Rawlings N."/>
            <person name="Sanchez A."/>
            <person name="Sanders M."/>
            <person name="Subramaniam C."/>
            <person name="Tay Y."/>
            <person name="Dear P."/>
            <person name="Doerig C."/>
            <person name="Gruber A."/>
            <person name="Parkinson J."/>
            <person name="Shirley M."/>
            <person name="Wan K.L."/>
            <person name="Berriman M."/>
            <person name="Tomley F."/>
            <person name="Pain A."/>
        </authorList>
    </citation>
    <scope>NUCLEOTIDE SEQUENCE [LARGE SCALE GENOMIC DNA]</scope>
    <source>
        <strain evidence="2">Houghton</strain>
    </source>
</reference>
<dbReference type="VEuPathDB" id="ToxoDB:EBH_0071050"/>
<dbReference type="Proteomes" id="UP000030750">
    <property type="component" value="Unassembled WGS sequence"/>
</dbReference>
<evidence type="ECO:0000313" key="2">
    <source>
        <dbReference type="EMBL" id="CDJ47146.1"/>
    </source>
</evidence>
<dbReference type="EMBL" id="HG710625">
    <property type="protein sequence ID" value="CDJ47146.1"/>
    <property type="molecule type" value="Genomic_DNA"/>
</dbReference>
<name>U6LAE8_9EIME</name>
<sequence>MMNPSPFGRAAALQPFSSNPFQPQQQQQQQQQPFVWGSAAAAPAAAAAANPFGGGFGSSSSSSSSGFLSPFGGSAAAAPFCPAPAAAAAATAATAAAAAAADGTSPMALQKETKGDKYTEGKLFLEAWKHLQTARKSGCWPFTSICSGPSSSSVFKGLEISNEELRWEFYQRNELQQQQLMQQLKADAAVIQLPQ</sequence>
<evidence type="ECO:0000313" key="3">
    <source>
        <dbReference type="Proteomes" id="UP000030750"/>
    </source>
</evidence>
<reference evidence="2" key="2">
    <citation type="submission" date="2013-10" db="EMBL/GenBank/DDBJ databases">
        <authorList>
            <person name="Aslett M."/>
        </authorList>
    </citation>
    <scope>NUCLEOTIDE SEQUENCE [LARGE SCALE GENOMIC DNA]</scope>
    <source>
        <strain evidence="2">Houghton</strain>
    </source>
</reference>
<gene>
    <name evidence="2" type="ORF">EBH_0071050</name>
</gene>
<dbReference type="OrthoDB" id="347765at2759"/>
<evidence type="ECO:0000256" key="1">
    <source>
        <dbReference type="SAM" id="MobiDB-lite"/>
    </source>
</evidence>
<organism evidence="2 3">
    <name type="scientific">Eimeria brunetti</name>
    <dbReference type="NCBI Taxonomy" id="51314"/>
    <lineage>
        <taxon>Eukaryota</taxon>
        <taxon>Sar</taxon>
        <taxon>Alveolata</taxon>
        <taxon>Apicomplexa</taxon>
        <taxon>Conoidasida</taxon>
        <taxon>Coccidia</taxon>
        <taxon>Eucoccidiorida</taxon>
        <taxon>Eimeriorina</taxon>
        <taxon>Eimeriidae</taxon>
        <taxon>Eimeria</taxon>
    </lineage>
</organism>
<dbReference type="AlphaFoldDB" id="U6LAE8"/>